<evidence type="ECO:0000259" key="7">
    <source>
        <dbReference type="Pfam" id="PF12890"/>
    </source>
</evidence>
<proteinExistence type="inferred from homology"/>
<evidence type="ECO:0000313" key="9">
    <source>
        <dbReference type="Proteomes" id="UP001183390"/>
    </source>
</evidence>
<comment type="caution">
    <text evidence="8">The sequence shown here is derived from an EMBL/GenBank/DDBJ whole genome shotgun (WGS) entry which is preliminary data.</text>
</comment>
<dbReference type="PANTHER" id="PTHR43668:SF2">
    <property type="entry name" value="ALLANTOINASE"/>
    <property type="match status" value="1"/>
</dbReference>
<dbReference type="InterPro" id="IPR002195">
    <property type="entry name" value="Dihydroorotase_CS"/>
</dbReference>
<dbReference type="EMBL" id="JAVREP010000005">
    <property type="protein sequence ID" value="MDT0328830.1"/>
    <property type="molecule type" value="Genomic_DNA"/>
</dbReference>
<dbReference type="Gene3D" id="2.30.40.10">
    <property type="entry name" value="Urease, subunit C, domain 1"/>
    <property type="match status" value="1"/>
</dbReference>
<gene>
    <name evidence="6" type="primary">pyrC</name>
    <name evidence="8" type="ORF">RM479_10460</name>
</gene>
<dbReference type="CDD" id="cd01317">
    <property type="entry name" value="DHOase_IIa"/>
    <property type="match status" value="1"/>
</dbReference>
<dbReference type="RefSeq" id="WP_311511511.1">
    <property type="nucleotide sequence ID" value="NZ_JAVREP010000005.1"/>
</dbReference>
<evidence type="ECO:0000313" key="8">
    <source>
        <dbReference type="EMBL" id="MDT0328830.1"/>
    </source>
</evidence>
<dbReference type="EC" id="3.5.2.3" evidence="6"/>
<feature type="binding site" evidence="6">
    <location>
        <begin position="63"/>
        <end position="65"/>
    </location>
    <ligand>
        <name>substrate</name>
    </ligand>
</feature>
<comment type="function">
    <text evidence="1 6">Catalyzes the reversible cyclization of carbamoyl aspartate to dihydroorotate.</text>
</comment>
<feature type="binding site" evidence="6">
    <location>
        <position position="235"/>
    </location>
    <ligand>
        <name>Zn(2+)</name>
        <dbReference type="ChEBI" id="CHEBI:29105"/>
        <label>2</label>
    </ligand>
</feature>
<dbReference type="PROSITE" id="PS00483">
    <property type="entry name" value="DIHYDROOROTASE_2"/>
    <property type="match status" value="1"/>
</dbReference>
<evidence type="ECO:0000256" key="6">
    <source>
        <dbReference type="HAMAP-Rule" id="MF_00220"/>
    </source>
</evidence>
<evidence type="ECO:0000256" key="1">
    <source>
        <dbReference type="ARBA" id="ARBA00002368"/>
    </source>
</evidence>
<feature type="binding site" evidence="6">
    <location>
        <position position="95"/>
    </location>
    <ligand>
        <name>substrate</name>
    </ligand>
</feature>
<feature type="binding site" evidence="6">
    <location>
        <position position="63"/>
    </location>
    <ligand>
        <name>Zn(2+)</name>
        <dbReference type="ChEBI" id="CHEBI:29105"/>
        <label>1</label>
    </ligand>
</feature>
<evidence type="ECO:0000256" key="3">
    <source>
        <dbReference type="ARBA" id="ARBA00022723"/>
    </source>
</evidence>
<dbReference type="InterPro" id="IPR024403">
    <property type="entry name" value="DHOase_cat"/>
</dbReference>
<feature type="binding site" evidence="6">
    <location>
        <position position="308"/>
    </location>
    <ligand>
        <name>Zn(2+)</name>
        <dbReference type="ChEBI" id="CHEBI:29105"/>
        <label>1</label>
    </ligand>
</feature>
<keyword evidence="9" id="KW-1185">Reference proteome</keyword>
<feature type="binding site" evidence="6">
    <location>
        <position position="281"/>
    </location>
    <ligand>
        <name>substrate</name>
    </ligand>
</feature>
<sequence length="433" mass="45962">MPDNHGPHLIRGARPLGADPVDILIVDGRIAEIGTDLRAPEGTEVVDGTGLIALPGLVDLHTHLREPGREDAETVETGSHSAAMGGYTAVHAMANTDPVADTAGVVEQVWRLGREAGYCDVRPVGAVTVGLAGERLSEIGAMAKSAAAVRVFSDDGICVSDALLMRRALEYVKAFDGVVAQHAQEPRLTEGAQMNEGCVSDRLGLPGWPAVAEEAIIARDCLLAQHVGSRLHVCHVSTKGSVDIIRWAKARGCDVTAEVTPHHLLLTEELVENYDPVYKVNPPLRTAEDVQALREGLADGTIDVVATDHAPHPVEAKETEWSTAAMGMVGLETALAVVQRTMVDTGLLTWVDVADRMSVTPARIGRVTDHGRDLAVGEPANVVLYDPAAPYEVDGAVMATKSSNTPFRGMTLPGRVRATFLRGVPTVLEGEIK</sequence>
<feature type="active site" evidence="6">
    <location>
        <position position="308"/>
    </location>
</feature>
<feature type="binding site" evidence="6">
    <location>
        <position position="61"/>
    </location>
    <ligand>
        <name>Zn(2+)</name>
        <dbReference type="ChEBI" id="CHEBI:29105"/>
        <label>1</label>
    </ligand>
</feature>
<reference evidence="9" key="1">
    <citation type="submission" date="2023-07" db="EMBL/GenBank/DDBJ databases">
        <title>30 novel species of actinomycetes from the DSMZ collection.</title>
        <authorList>
            <person name="Nouioui I."/>
        </authorList>
    </citation>
    <scope>NUCLEOTIDE SEQUENCE [LARGE SCALE GENOMIC DNA]</scope>
    <source>
        <strain evidence="9">DSM 44743</strain>
    </source>
</reference>
<dbReference type="InterPro" id="IPR032466">
    <property type="entry name" value="Metal_Hydrolase"/>
</dbReference>
<protein>
    <recommendedName>
        <fullName evidence="6">Dihydroorotase</fullName>
        <shortName evidence="6">DHOase</shortName>
        <ecNumber evidence="6">3.5.2.3</ecNumber>
    </recommendedName>
</protein>
<keyword evidence="5 6" id="KW-0665">Pyrimidine biosynthesis</keyword>
<dbReference type="Proteomes" id="UP001183390">
    <property type="component" value="Unassembled WGS sequence"/>
</dbReference>
<dbReference type="PANTHER" id="PTHR43668">
    <property type="entry name" value="ALLANTOINASE"/>
    <property type="match status" value="1"/>
</dbReference>
<dbReference type="NCBIfam" id="NF006836">
    <property type="entry name" value="PRK09357.1-1"/>
    <property type="match status" value="1"/>
</dbReference>
<name>A0ABU2M841_9ACTN</name>
<dbReference type="SUPFAM" id="SSF51338">
    <property type="entry name" value="Composite domain of metallo-dependent hydrolases"/>
    <property type="match status" value="1"/>
</dbReference>
<feature type="binding site" evidence="6">
    <location>
        <position position="182"/>
    </location>
    <ligand>
        <name>Zn(2+)</name>
        <dbReference type="ChEBI" id="CHEBI:29105"/>
        <label>2</label>
    </ligand>
</feature>
<evidence type="ECO:0000256" key="2">
    <source>
        <dbReference type="ARBA" id="ARBA00010286"/>
    </source>
</evidence>
<dbReference type="InterPro" id="IPR011059">
    <property type="entry name" value="Metal-dep_hydrolase_composite"/>
</dbReference>
<dbReference type="SUPFAM" id="SSF51556">
    <property type="entry name" value="Metallo-dependent hydrolases"/>
    <property type="match status" value="1"/>
</dbReference>
<evidence type="ECO:0000256" key="5">
    <source>
        <dbReference type="ARBA" id="ARBA00022975"/>
    </source>
</evidence>
<evidence type="ECO:0000256" key="4">
    <source>
        <dbReference type="ARBA" id="ARBA00022801"/>
    </source>
</evidence>
<dbReference type="Pfam" id="PF12890">
    <property type="entry name" value="DHOase"/>
    <property type="match status" value="1"/>
</dbReference>
<dbReference type="HAMAP" id="MF_00220_B">
    <property type="entry name" value="PyrC_classI_B"/>
    <property type="match status" value="1"/>
</dbReference>
<comment type="catalytic activity">
    <reaction evidence="6">
        <text>(S)-dihydroorotate + H2O = N-carbamoyl-L-aspartate + H(+)</text>
        <dbReference type="Rhea" id="RHEA:24296"/>
        <dbReference type="ChEBI" id="CHEBI:15377"/>
        <dbReference type="ChEBI" id="CHEBI:15378"/>
        <dbReference type="ChEBI" id="CHEBI:30864"/>
        <dbReference type="ChEBI" id="CHEBI:32814"/>
        <dbReference type="EC" id="3.5.2.3"/>
    </reaction>
</comment>
<dbReference type="NCBIfam" id="TIGR00857">
    <property type="entry name" value="pyrC_multi"/>
    <property type="match status" value="1"/>
</dbReference>
<comment type="pathway">
    <text evidence="6">Pyrimidine metabolism; UMP biosynthesis via de novo pathway; (S)-dihydroorotate from bicarbonate: step 3/3.</text>
</comment>
<keyword evidence="4 6" id="KW-0378">Hydrolase</keyword>
<dbReference type="Gene3D" id="3.20.20.140">
    <property type="entry name" value="Metal-dependent hydrolases"/>
    <property type="match status" value="1"/>
</dbReference>
<accession>A0ABU2M841</accession>
<feature type="domain" description="Dihydroorotase catalytic" evidence="7">
    <location>
        <begin position="52"/>
        <end position="240"/>
    </location>
</feature>
<dbReference type="InterPro" id="IPR004722">
    <property type="entry name" value="DHOase"/>
</dbReference>
<dbReference type="GO" id="GO:0004151">
    <property type="term" value="F:dihydroorotase activity"/>
    <property type="evidence" value="ECO:0007669"/>
    <property type="project" value="UniProtKB-EC"/>
</dbReference>
<feature type="binding site" evidence="6">
    <location>
        <position position="155"/>
    </location>
    <ligand>
        <name>Zn(2+)</name>
        <dbReference type="ChEBI" id="CHEBI:29105"/>
        <label>1</label>
    </ligand>
</feature>
<feature type="binding site" evidence="6">
    <location>
        <position position="155"/>
    </location>
    <ligand>
        <name>Zn(2+)</name>
        <dbReference type="ChEBI" id="CHEBI:29105"/>
        <label>2</label>
    </ligand>
</feature>
<feature type="binding site" evidence="6">
    <location>
        <position position="312"/>
    </location>
    <ligand>
        <name>substrate</name>
    </ligand>
</feature>
<dbReference type="InterPro" id="IPR050138">
    <property type="entry name" value="DHOase/Allantoinase_Hydrolase"/>
</dbReference>
<organism evidence="8 9">
    <name type="scientific">Nocardiopsis lambiniae</name>
    <dbReference type="NCBI Taxonomy" id="3075539"/>
    <lineage>
        <taxon>Bacteria</taxon>
        <taxon>Bacillati</taxon>
        <taxon>Actinomycetota</taxon>
        <taxon>Actinomycetes</taxon>
        <taxon>Streptosporangiales</taxon>
        <taxon>Nocardiopsidaceae</taxon>
        <taxon>Nocardiopsis</taxon>
    </lineage>
</organism>
<keyword evidence="6" id="KW-0862">Zinc</keyword>
<comment type="cofactor">
    <cofactor evidence="6">
        <name>Zn(2+)</name>
        <dbReference type="ChEBI" id="CHEBI:29105"/>
    </cofactor>
    <text evidence="6">Binds 2 Zn(2+) ions per subunit.</text>
</comment>
<comment type="similarity">
    <text evidence="2 6">Belongs to the metallo-dependent hydrolases superfamily. DHOase family. Class I DHOase subfamily.</text>
</comment>
<comment type="caution">
    <text evidence="6">Lacks conserved residue(s) required for the propagation of feature annotation.</text>
</comment>
<keyword evidence="3 6" id="KW-0479">Metal-binding</keyword>